<feature type="transmembrane region" description="Helical" evidence="1">
    <location>
        <begin position="18"/>
        <end position="38"/>
    </location>
</feature>
<evidence type="ECO:0000313" key="2">
    <source>
        <dbReference type="EMBL" id="SJM64408.1"/>
    </source>
</evidence>
<dbReference type="Proteomes" id="UP000195913">
    <property type="component" value="Unassembled WGS sequence"/>
</dbReference>
<name>A0A1R4G8A7_9MICC</name>
<gene>
    <name evidence="2" type="ORF">FM101_08565</name>
</gene>
<keyword evidence="1" id="KW-0472">Membrane</keyword>
<dbReference type="EMBL" id="FUHW01000030">
    <property type="protein sequence ID" value="SJM64408.1"/>
    <property type="molecule type" value="Genomic_DNA"/>
</dbReference>
<organism evidence="2 3">
    <name type="scientific">Arthrobacter rhombi</name>
    <dbReference type="NCBI Taxonomy" id="71253"/>
    <lineage>
        <taxon>Bacteria</taxon>
        <taxon>Bacillati</taxon>
        <taxon>Actinomycetota</taxon>
        <taxon>Actinomycetes</taxon>
        <taxon>Micrococcales</taxon>
        <taxon>Micrococcaceae</taxon>
        <taxon>Arthrobacter</taxon>
    </lineage>
</organism>
<protein>
    <submittedName>
        <fullName evidence="2">Uncharacterized protein</fullName>
    </submittedName>
</protein>
<keyword evidence="1" id="KW-0812">Transmembrane</keyword>
<dbReference type="AlphaFoldDB" id="A0A1R4G8A7"/>
<sequence length="40" mass="4336">MTPGMQNQYRAGEGPKKLWPFMVVVAVVVVAVATFILVTS</sequence>
<evidence type="ECO:0000256" key="1">
    <source>
        <dbReference type="SAM" id="Phobius"/>
    </source>
</evidence>
<keyword evidence="1" id="KW-1133">Transmembrane helix</keyword>
<keyword evidence="3" id="KW-1185">Reference proteome</keyword>
<reference evidence="2 3" key="1">
    <citation type="submission" date="2017-02" db="EMBL/GenBank/DDBJ databases">
        <authorList>
            <person name="Peterson S.W."/>
        </authorList>
    </citation>
    <scope>NUCLEOTIDE SEQUENCE [LARGE SCALE GENOMIC DNA]</scope>
    <source>
        <strain evidence="2 3">B Ar 00.02</strain>
    </source>
</reference>
<proteinExistence type="predicted"/>
<accession>A0A1R4G8A7</accession>
<evidence type="ECO:0000313" key="3">
    <source>
        <dbReference type="Proteomes" id="UP000195913"/>
    </source>
</evidence>